<protein>
    <submittedName>
        <fullName evidence="1">10665_t:CDS:1</fullName>
    </submittedName>
</protein>
<reference evidence="1 2" key="1">
    <citation type="submission" date="2021-06" db="EMBL/GenBank/DDBJ databases">
        <authorList>
            <person name="Kallberg Y."/>
            <person name="Tangrot J."/>
            <person name="Rosling A."/>
        </authorList>
    </citation>
    <scope>NUCLEOTIDE SEQUENCE [LARGE SCALE GENOMIC DNA]</scope>
    <source>
        <strain evidence="1 2">120-4 pot B 10/14</strain>
    </source>
</reference>
<dbReference type="EMBL" id="CAJVQB010003687">
    <property type="protein sequence ID" value="CAG8615118.1"/>
    <property type="molecule type" value="Genomic_DNA"/>
</dbReference>
<feature type="non-terminal residue" evidence="1">
    <location>
        <position position="1"/>
    </location>
</feature>
<proteinExistence type="predicted"/>
<evidence type="ECO:0000313" key="1">
    <source>
        <dbReference type="EMBL" id="CAG8615118.1"/>
    </source>
</evidence>
<evidence type="ECO:0000313" key="2">
    <source>
        <dbReference type="Proteomes" id="UP000789901"/>
    </source>
</evidence>
<comment type="caution">
    <text evidence="1">The sequence shown here is derived from an EMBL/GenBank/DDBJ whole genome shotgun (WGS) entry which is preliminary data.</text>
</comment>
<sequence length="46" mass="5427">EKIKQKKKLLVNNECETMDYELEETLLSETTKEQTTTHRETEISPS</sequence>
<organism evidence="1 2">
    <name type="scientific">Gigaspora margarita</name>
    <dbReference type="NCBI Taxonomy" id="4874"/>
    <lineage>
        <taxon>Eukaryota</taxon>
        <taxon>Fungi</taxon>
        <taxon>Fungi incertae sedis</taxon>
        <taxon>Mucoromycota</taxon>
        <taxon>Glomeromycotina</taxon>
        <taxon>Glomeromycetes</taxon>
        <taxon>Diversisporales</taxon>
        <taxon>Gigasporaceae</taxon>
        <taxon>Gigaspora</taxon>
    </lineage>
</organism>
<dbReference type="Proteomes" id="UP000789901">
    <property type="component" value="Unassembled WGS sequence"/>
</dbReference>
<gene>
    <name evidence="1" type="ORF">GMARGA_LOCUS7554</name>
</gene>
<keyword evidence="2" id="KW-1185">Reference proteome</keyword>
<name>A0ABN7UJW3_GIGMA</name>
<accession>A0ABN7UJW3</accession>